<sequence>MAGSIPAGCSKLSTSHIFFRQFGQDLDLGVFLGTLIQLTIFDPFLVDLRAPSSPGQFNLCIR</sequence>
<dbReference type="AlphaFoldDB" id="A0A0F9ITR6"/>
<name>A0A0F9ITR6_9ZZZZ</name>
<evidence type="ECO:0000313" key="1">
    <source>
        <dbReference type="EMBL" id="KKM23369.1"/>
    </source>
</evidence>
<gene>
    <name evidence="1" type="ORF">LCGC14_1615890</name>
</gene>
<reference evidence="1" key="1">
    <citation type="journal article" date="2015" name="Nature">
        <title>Complex archaea that bridge the gap between prokaryotes and eukaryotes.</title>
        <authorList>
            <person name="Spang A."/>
            <person name="Saw J.H."/>
            <person name="Jorgensen S.L."/>
            <person name="Zaremba-Niedzwiedzka K."/>
            <person name="Martijn J."/>
            <person name="Lind A.E."/>
            <person name="van Eijk R."/>
            <person name="Schleper C."/>
            <person name="Guy L."/>
            <person name="Ettema T.J."/>
        </authorList>
    </citation>
    <scope>NUCLEOTIDE SEQUENCE</scope>
</reference>
<proteinExistence type="predicted"/>
<dbReference type="EMBL" id="LAZR01013138">
    <property type="protein sequence ID" value="KKM23369.1"/>
    <property type="molecule type" value="Genomic_DNA"/>
</dbReference>
<protein>
    <submittedName>
        <fullName evidence="1">Uncharacterized protein</fullName>
    </submittedName>
</protein>
<comment type="caution">
    <text evidence="1">The sequence shown here is derived from an EMBL/GenBank/DDBJ whole genome shotgun (WGS) entry which is preliminary data.</text>
</comment>
<accession>A0A0F9ITR6</accession>
<organism evidence="1">
    <name type="scientific">marine sediment metagenome</name>
    <dbReference type="NCBI Taxonomy" id="412755"/>
    <lineage>
        <taxon>unclassified sequences</taxon>
        <taxon>metagenomes</taxon>
        <taxon>ecological metagenomes</taxon>
    </lineage>
</organism>